<gene>
    <name evidence="2" type="ORF">KVP70_01220</name>
    <name evidence="3" type="ORF">L1274_000335</name>
</gene>
<dbReference type="RefSeq" id="WP_217940197.1">
    <property type="nucleotide sequence ID" value="NZ_JAHTGR010000001.1"/>
</dbReference>
<proteinExistence type="predicted"/>
<evidence type="ECO:0000313" key="5">
    <source>
        <dbReference type="Proteomes" id="UP001162889"/>
    </source>
</evidence>
<evidence type="ECO:0000259" key="1">
    <source>
        <dbReference type="Pfam" id="PF05433"/>
    </source>
</evidence>
<dbReference type="GO" id="GO:0019867">
    <property type="term" value="C:outer membrane"/>
    <property type="evidence" value="ECO:0007669"/>
    <property type="project" value="InterPro"/>
</dbReference>
<evidence type="ECO:0000313" key="4">
    <source>
        <dbReference type="Proteomes" id="UP001155901"/>
    </source>
</evidence>
<dbReference type="EMBL" id="JALJZU010000001">
    <property type="protein sequence ID" value="MCP2006647.1"/>
    <property type="molecule type" value="Genomic_DNA"/>
</dbReference>
<dbReference type="EMBL" id="JAHTGR010000001">
    <property type="protein sequence ID" value="MBV6319540.1"/>
    <property type="molecule type" value="Genomic_DNA"/>
</dbReference>
<reference evidence="3" key="2">
    <citation type="submission" date="2022-03" db="EMBL/GenBank/DDBJ databases">
        <title>Genome Encyclopedia of Bacteria and Archaea VI: Functional Genomics of Type Strains.</title>
        <authorList>
            <person name="Whitman W."/>
        </authorList>
    </citation>
    <scope>NUCLEOTIDE SEQUENCE</scope>
    <source>
        <strain evidence="3">HSC-15S17</strain>
    </source>
</reference>
<evidence type="ECO:0000313" key="2">
    <source>
        <dbReference type="EMBL" id="MBV6319540.1"/>
    </source>
</evidence>
<evidence type="ECO:0000313" key="3">
    <source>
        <dbReference type="EMBL" id="MCP2006647.1"/>
    </source>
</evidence>
<dbReference type="AlphaFoldDB" id="A0AA41L5V5"/>
<organism evidence="2 4">
    <name type="scientific">Duganella violaceipulchra</name>
    <dbReference type="NCBI Taxonomy" id="2849652"/>
    <lineage>
        <taxon>Bacteria</taxon>
        <taxon>Pseudomonadati</taxon>
        <taxon>Pseudomonadota</taxon>
        <taxon>Betaproteobacteria</taxon>
        <taxon>Burkholderiales</taxon>
        <taxon>Oxalobacteraceae</taxon>
        <taxon>Telluria group</taxon>
        <taxon>Duganella</taxon>
    </lineage>
</organism>
<sequence>MTTNAGAPLAQQVAPAPIVREVVRYKTIVCGLVVSHVGGGNGRTLAAIAGAVGGGYVGNEIAKHNQPLSQQ</sequence>
<name>A0AA41L5V5_9BURK</name>
<feature type="domain" description="Glycine zipper 2TM" evidence="1">
    <location>
        <begin position="28"/>
        <end position="61"/>
    </location>
</feature>
<dbReference type="Proteomes" id="UP001162889">
    <property type="component" value="Unassembled WGS sequence"/>
</dbReference>
<keyword evidence="5" id="KW-1185">Reference proteome</keyword>
<dbReference type="Pfam" id="PF05433">
    <property type="entry name" value="Rick_17kDa_Anti"/>
    <property type="match status" value="1"/>
</dbReference>
<reference evidence="2" key="1">
    <citation type="submission" date="2021-07" db="EMBL/GenBank/DDBJ databases">
        <title>Characterization of violacein-producing bacteria and related species.</title>
        <authorList>
            <person name="Wilson H.S."/>
            <person name="De Leon M.E."/>
        </authorList>
    </citation>
    <scope>NUCLEOTIDE SEQUENCE</scope>
    <source>
        <strain evidence="2">HSC-15S17</strain>
    </source>
</reference>
<accession>A0AA41L5V5</accession>
<protein>
    <recommendedName>
        <fullName evidence="1">Glycine zipper 2TM domain-containing protein</fullName>
    </recommendedName>
</protein>
<dbReference type="InterPro" id="IPR008816">
    <property type="entry name" value="Gly_zipper_2TM_dom"/>
</dbReference>
<dbReference type="Proteomes" id="UP001155901">
    <property type="component" value="Unassembled WGS sequence"/>
</dbReference>
<comment type="caution">
    <text evidence="2">The sequence shown here is derived from an EMBL/GenBank/DDBJ whole genome shotgun (WGS) entry which is preliminary data.</text>
</comment>